<dbReference type="SUPFAM" id="SSF48317">
    <property type="entry name" value="Acid phosphatase/Vanadium-dependent haloperoxidase"/>
    <property type="match status" value="1"/>
</dbReference>
<sequence length="206" mass="22252">MKNLIKLLLLISLLTGSVSVKAQSLDLRLLQSINGPVNPGPDSRWRFVSNSMAPMALAEPLGLLIAGQLGHNDYLKQQALVGLVAIGGSVVVSTALKVVTHRERPYLAYPDLITGKQGPTDYSFPSGHASVAFATATSLSLAIPKWYVIVPSYTYAATVGYSRMYLGVHYPSDVLGGAILGSGTAYLTYKANQWLRKKYKHQPKGY</sequence>
<dbReference type="CDD" id="cd01610">
    <property type="entry name" value="PAP2_like"/>
    <property type="match status" value="1"/>
</dbReference>
<feature type="signal peptide" evidence="7">
    <location>
        <begin position="1"/>
        <end position="22"/>
    </location>
</feature>
<keyword evidence="3" id="KW-0812">Transmembrane</keyword>
<keyword evidence="2" id="KW-1003">Cell membrane</keyword>
<evidence type="ECO:0000256" key="7">
    <source>
        <dbReference type="SAM" id="SignalP"/>
    </source>
</evidence>
<dbReference type="Gene3D" id="1.20.144.10">
    <property type="entry name" value="Phosphatidic acid phosphatase type 2/haloperoxidase"/>
    <property type="match status" value="1"/>
</dbReference>
<evidence type="ECO:0000313" key="10">
    <source>
        <dbReference type="Proteomes" id="UP000250557"/>
    </source>
</evidence>
<dbReference type="PANTHER" id="PTHR14969:SF62">
    <property type="entry name" value="DECAPRENYLPHOSPHORYL-5-PHOSPHORIBOSE PHOSPHATASE RV3807C-RELATED"/>
    <property type="match status" value="1"/>
</dbReference>
<evidence type="ECO:0000256" key="3">
    <source>
        <dbReference type="ARBA" id="ARBA00022692"/>
    </source>
</evidence>
<evidence type="ECO:0000256" key="4">
    <source>
        <dbReference type="ARBA" id="ARBA00022801"/>
    </source>
</evidence>
<protein>
    <submittedName>
        <fullName evidence="9">Phosphatase PAP2 family protein</fullName>
    </submittedName>
</protein>
<dbReference type="GO" id="GO:0005886">
    <property type="term" value="C:plasma membrane"/>
    <property type="evidence" value="ECO:0007669"/>
    <property type="project" value="UniProtKB-SubCell"/>
</dbReference>
<dbReference type="InterPro" id="IPR036938">
    <property type="entry name" value="PAP2/HPO_sf"/>
</dbReference>
<evidence type="ECO:0000256" key="1">
    <source>
        <dbReference type="ARBA" id="ARBA00004651"/>
    </source>
</evidence>
<evidence type="ECO:0000256" key="6">
    <source>
        <dbReference type="ARBA" id="ARBA00023136"/>
    </source>
</evidence>
<evidence type="ECO:0000313" key="9">
    <source>
        <dbReference type="EMBL" id="QEM06619.1"/>
    </source>
</evidence>
<dbReference type="InterPro" id="IPR000326">
    <property type="entry name" value="PAP2/HPO"/>
</dbReference>
<evidence type="ECO:0000256" key="2">
    <source>
        <dbReference type="ARBA" id="ARBA00022475"/>
    </source>
</evidence>
<dbReference type="EMBL" id="CP043451">
    <property type="protein sequence ID" value="QEM06619.1"/>
    <property type="molecule type" value="Genomic_DNA"/>
</dbReference>
<dbReference type="SMART" id="SM00014">
    <property type="entry name" value="acidPPc"/>
    <property type="match status" value="1"/>
</dbReference>
<gene>
    <name evidence="9" type="ORF">DIU31_025065</name>
</gene>
<evidence type="ECO:0000259" key="8">
    <source>
        <dbReference type="SMART" id="SM00014"/>
    </source>
</evidence>
<name>A0AAE6MKN2_9SPHI</name>
<dbReference type="GO" id="GO:0016787">
    <property type="term" value="F:hydrolase activity"/>
    <property type="evidence" value="ECO:0007669"/>
    <property type="project" value="UniProtKB-KW"/>
</dbReference>
<dbReference type="Proteomes" id="UP000250557">
    <property type="component" value="Chromosome"/>
</dbReference>
<evidence type="ECO:0000256" key="5">
    <source>
        <dbReference type="ARBA" id="ARBA00022989"/>
    </source>
</evidence>
<dbReference type="Pfam" id="PF01569">
    <property type="entry name" value="PAP2"/>
    <property type="match status" value="1"/>
</dbReference>
<dbReference type="PANTHER" id="PTHR14969">
    <property type="entry name" value="SPHINGOSINE-1-PHOSPHATE PHOSPHOHYDROLASE"/>
    <property type="match status" value="1"/>
</dbReference>
<reference evidence="9 10" key="1">
    <citation type="submission" date="2019-08" db="EMBL/GenBank/DDBJ databases">
        <title>Comparative genome analysis confer to the adaptation heavy metal polluted environment.</title>
        <authorList>
            <person name="Li Y."/>
        </authorList>
    </citation>
    <scope>NUCLEOTIDE SEQUENCE [LARGE SCALE GENOMIC DNA]</scope>
    <source>
        <strain evidence="9 10">P2</strain>
    </source>
</reference>
<keyword evidence="4" id="KW-0378">Hydrolase</keyword>
<keyword evidence="7" id="KW-0732">Signal</keyword>
<keyword evidence="5" id="KW-1133">Transmembrane helix</keyword>
<organism evidence="9 10">
    <name type="scientific">Mucilaginibacter rubeus</name>
    <dbReference type="NCBI Taxonomy" id="2027860"/>
    <lineage>
        <taxon>Bacteria</taxon>
        <taxon>Pseudomonadati</taxon>
        <taxon>Bacteroidota</taxon>
        <taxon>Sphingobacteriia</taxon>
        <taxon>Sphingobacteriales</taxon>
        <taxon>Sphingobacteriaceae</taxon>
        <taxon>Mucilaginibacter</taxon>
    </lineage>
</organism>
<feature type="domain" description="Phosphatidic acid phosphatase type 2/haloperoxidase" evidence="8">
    <location>
        <begin position="78"/>
        <end position="189"/>
    </location>
</feature>
<accession>A0AAE6MKN2</accession>
<dbReference type="AlphaFoldDB" id="A0AAE6MKN2"/>
<proteinExistence type="predicted"/>
<keyword evidence="6" id="KW-0472">Membrane</keyword>
<feature type="chain" id="PRO_5041977594" evidence="7">
    <location>
        <begin position="23"/>
        <end position="206"/>
    </location>
</feature>
<comment type="subcellular location">
    <subcellularLocation>
        <location evidence="1">Cell membrane</location>
        <topology evidence="1">Multi-pass membrane protein</topology>
    </subcellularLocation>
</comment>